<dbReference type="AlphaFoldDB" id="A0A8H3J2F8"/>
<keyword evidence="2" id="KW-1185">Reference proteome</keyword>
<organism evidence="1 2">
    <name type="scientific">Heterodermia speciosa</name>
    <dbReference type="NCBI Taxonomy" id="116794"/>
    <lineage>
        <taxon>Eukaryota</taxon>
        <taxon>Fungi</taxon>
        <taxon>Dikarya</taxon>
        <taxon>Ascomycota</taxon>
        <taxon>Pezizomycotina</taxon>
        <taxon>Lecanoromycetes</taxon>
        <taxon>OSLEUM clade</taxon>
        <taxon>Lecanoromycetidae</taxon>
        <taxon>Caliciales</taxon>
        <taxon>Physciaceae</taxon>
        <taxon>Heterodermia</taxon>
    </lineage>
</organism>
<dbReference type="OrthoDB" id="3911545at2759"/>
<protein>
    <submittedName>
        <fullName evidence="1">Uncharacterized protein</fullName>
    </submittedName>
</protein>
<evidence type="ECO:0000313" key="2">
    <source>
        <dbReference type="Proteomes" id="UP000664521"/>
    </source>
</evidence>
<sequence>MLLSLAALLPIVLALPFTNTSTASCTSQQWAIEGFSTYEAPPGPLKPGTPAYFNASSLSFRFEDPNTNTSTACIRRLPAGAGGTIADAHHHYPCDDRSVQYEYDGEVLVVSHNFPCHGKNIAAFASINGAVHCVDKYGGSQCSTAITEVDVTPEIIS</sequence>
<accession>A0A8H3J2F8</accession>
<evidence type="ECO:0000313" key="1">
    <source>
        <dbReference type="EMBL" id="CAF9939461.1"/>
    </source>
</evidence>
<comment type="caution">
    <text evidence="1">The sequence shown here is derived from an EMBL/GenBank/DDBJ whole genome shotgun (WGS) entry which is preliminary data.</text>
</comment>
<reference evidence="1" key="1">
    <citation type="submission" date="2021-03" db="EMBL/GenBank/DDBJ databases">
        <authorList>
            <person name="Tagirdzhanova G."/>
        </authorList>
    </citation>
    <scope>NUCLEOTIDE SEQUENCE</scope>
</reference>
<dbReference type="Proteomes" id="UP000664521">
    <property type="component" value="Unassembled WGS sequence"/>
</dbReference>
<proteinExistence type="predicted"/>
<dbReference type="EMBL" id="CAJPDS010000131">
    <property type="protein sequence ID" value="CAF9939461.1"/>
    <property type="molecule type" value="Genomic_DNA"/>
</dbReference>
<name>A0A8H3J2F8_9LECA</name>
<gene>
    <name evidence="1" type="ORF">HETSPECPRED_001788</name>
</gene>